<dbReference type="OrthoDB" id="5839at2759"/>
<evidence type="ECO:0000313" key="11">
    <source>
        <dbReference type="Proteomes" id="UP000639772"/>
    </source>
</evidence>
<dbReference type="CDD" id="cd17039">
    <property type="entry name" value="Ubl_ubiquitin_like"/>
    <property type="match status" value="1"/>
</dbReference>
<dbReference type="PROSITE" id="PS50053">
    <property type="entry name" value="UBIQUITIN_2"/>
    <property type="match status" value="2"/>
</dbReference>
<comment type="caution">
    <text evidence="10">The sequence shown here is derived from an EMBL/GenBank/DDBJ whole genome shotgun (WGS) entry which is preliminary data.</text>
</comment>
<keyword evidence="6" id="KW-0418">Kinase</keyword>
<evidence type="ECO:0000259" key="8">
    <source>
        <dbReference type="PROSITE" id="PS50053"/>
    </source>
</evidence>
<evidence type="ECO:0000256" key="4">
    <source>
        <dbReference type="ARBA" id="ARBA00022737"/>
    </source>
</evidence>
<evidence type="ECO:0000256" key="2">
    <source>
        <dbReference type="ARBA" id="ARBA00012169"/>
    </source>
</evidence>
<dbReference type="Gene3D" id="3.10.20.90">
    <property type="entry name" value="Phosphatidylinositol 3-kinase Catalytic Subunit, Chain A, domain 1"/>
    <property type="match status" value="2"/>
</dbReference>
<evidence type="ECO:0000256" key="5">
    <source>
        <dbReference type="ARBA" id="ARBA00022741"/>
    </source>
</evidence>
<evidence type="ECO:0000259" key="9">
    <source>
        <dbReference type="PROSITE" id="PS50290"/>
    </source>
</evidence>
<reference evidence="10 11" key="1">
    <citation type="journal article" date="2020" name="Nat. Food">
        <title>A phased Vanilla planifolia genome enables genetic improvement of flavour and production.</title>
        <authorList>
            <person name="Hasing T."/>
            <person name="Tang H."/>
            <person name="Brym M."/>
            <person name="Khazi F."/>
            <person name="Huang T."/>
            <person name="Chambers A.H."/>
        </authorList>
    </citation>
    <scope>NUCLEOTIDE SEQUENCE [LARGE SCALE GENOMIC DNA]</scope>
    <source>
        <tissue evidence="10">Leaf</tissue>
    </source>
</reference>
<dbReference type="Proteomes" id="UP000639772">
    <property type="component" value="Unassembled WGS sequence"/>
</dbReference>
<protein>
    <recommendedName>
        <fullName evidence="2">1-phosphatidylinositol 4-kinase</fullName>
        <ecNumber evidence="2">2.7.1.67</ecNumber>
    </recommendedName>
</protein>
<comment type="similarity">
    <text evidence="1">Belongs to the PI3/PI4-kinase family. Type II PI4K subfamily.</text>
</comment>
<proteinExistence type="inferred from homology"/>
<evidence type="ECO:0000256" key="3">
    <source>
        <dbReference type="ARBA" id="ARBA00022679"/>
    </source>
</evidence>
<dbReference type="Pfam" id="PF00240">
    <property type="entry name" value="ubiquitin"/>
    <property type="match status" value="2"/>
</dbReference>
<dbReference type="SUPFAM" id="SSF54236">
    <property type="entry name" value="Ubiquitin-like"/>
    <property type="match status" value="2"/>
</dbReference>
<keyword evidence="3" id="KW-0808">Transferase</keyword>
<dbReference type="GO" id="GO:0005524">
    <property type="term" value="F:ATP binding"/>
    <property type="evidence" value="ECO:0007669"/>
    <property type="project" value="UniProtKB-KW"/>
</dbReference>
<dbReference type="GO" id="GO:0004430">
    <property type="term" value="F:1-phosphatidylinositol 4-kinase activity"/>
    <property type="evidence" value="ECO:0007669"/>
    <property type="project" value="UniProtKB-EC"/>
</dbReference>
<evidence type="ECO:0000256" key="6">
    <source>
        <dbReference type="ARBA" id="ARBA00022777"/>
    </source>
</evidence>
<feature type="domain" description="Ubiquitin-like" evidence="8">
    <location>
        <begin position="35"/>
        <end position="107"/>
    </location>
</feature>
<dbReference type="SMART" id="SM00213">
    <property type="entry name" value="UBQ"/>
    <property type="match status" value="2"/>
</dbReference>
<sequence length="570" mass="63728">MSSAAIALSHIREDPVLSHVRIEYNQFLHYLDDSILIYLAVSDSSVIPMRVFDSESIASVKLRVQSCRGFVVKNQKLVFDGRELARNDCRVRDYGISDGNVLHLVIRLSDLRYITVNTTCGKKFEFQLERSRNVAYIKDQIAIKGADFVDIQSQKLICDGEELDDQLLINDISKNTETVIHLLIQKSVKFRAKSIDNDFEWSIDAPIPERTKIDDGPKVDATESSNIQPLIEPVIVNPKVKLSPLLEGLIYSTYVGLEKKNNPVMSSEGSGGAYFMQDRSGHNYLAVFKPTDEEPMAENNPRGLPLSLDGEGLKRGTRVGEGALREVAAYIIDHPVSGRRSFMSDEIGFSGVPPTVMVRCLHTGDMFGVNDLKIGSLQMFVKNSGSCEDIGPGAFPVEEVHKIAVLDLRMANADRHAGNILFCREGEQGQITLVPIDHGYCLPENFEDCTFDWLFWPQARQAFSSRTLDYIKSLDAEEDIALLKFYGWEPSLACCRTLSVSTMLLKKGAAKGLTPYQIGNILCRETVKKESKVEEMVREAKDAVLPGTSETAFLEAISYIMDRYLDQMVK</sequence>
<dbReference type="Pfam" id="PF00454">
    <property type="entry name" value="PI3_PI4_kinase"/>
    <property type="match status" value="1"/>
</dbReference>
<dbReference type="EC" id="2.7.1.67" evidence="2"/>
<dbReference type="InterPro" id="IPR000403">
    <property type="entry name" value="PI3/4_kinase_cat_dom"/>
</dbReference>
<evidence type="ECO:0000313" key="10">
    <source>
        <dbReference type="EMBL" id="KAG0486534.1"/>
    </source>
</evidence>
<keyword evidence="5" id="KW-0547">Nucleotide-binding</keyword>
<dbReference type="InterPro" id="IPR044571">
    <property type="entry name" value="P4KG1-8"/>
</dbReference>
<dbReference type="PROSITE" id="PS50290">
    <property type="entry name" value="PI3_4_KINASE_3"/>
    <property type="match status" value="1"/>
</dbReference>
<accession>A0A835V3X9</accession>
<dbReference type="EMBL" id="JADCNM010000004">
    <property type="protein sequence ID" value="KAG0486534.1"/>
    <property type="molecule type" value="Genomic_DNA"/>
</dbReference>
<feature type="domain" description="Ubiquitin-like" evidence="8">
    <location>
        <begin position="112"/>
        <end position="186"/>
    </location>
</feature>
<feature type="domain" description="PI3K/PI4K catalytic" evidence="9">
    <location>
        <begin position="260"/>
        <end position="552"/>
    </location>
</feature>
<dbReference type="AlphaFoldDB" id="A0A835V3X9"/>
<dbReference type="FunFam" id="3.10.20.90:FF:000307">
    <property type="entry name" value="Phosphatidylinositol 4-kinase gamma 4"/>
    <property type="match status" value="1"/>
</dbReference>
<gene>
    <name evidence="10" type="ORF">HPP92_008629</name>
</gene>
<dbReference type="InterPro" id="IPR029071">
    <property type="entry name" value="Ubiquitin-like_domsf"/>
</dbReference>
<dbReference type="PANTHER" id="PTHR45800:SF4">
    <property type="entry name" value="PHOSPHATIDYLINOSITOL 4-KINASE GAMMA 3"/>
    <property type="match status" value="1"/>
</dbReference>
<dbReference type="PANTHER" id="PTHR45800">
    <property type="entry name" value="PHOSPHATIDYLINOSITOL 4-KINASE GAMMA"/>
    <property type="match status" value="1"/>
</dbReference>
<name>A0A835V3X9_VANPL</name>
<organism evidence="10 11">
    <name type="scientific">Vanilla planifolia</name>
    <name type="common">Vanilla</name>
    <dbReference type="NCBI Taxonomy" id="51239"/>
    <lineage>
        <taxon>Eukaryota</taxon>
        <taxon>Viridiplantae</taxon>
        <taxon>Streptophyta</taxon>
        <taxon>Embryophyta</taxon>
        <taxon>Tracheophyta</taxon>
        <taxon>Spermatophyta</taxon>
        <taxon>Magnoliopsida</taxon>
        <taxon>Liliopsida</taxon>
        <taxon>Asparagales</taxon>
        <taxon>Orchidaceae</taxon>
        <taxon>Vanilloideae</taxon>
        <taxon>Vanilleae</taxon>
        <taxon>Vanilla</taxon>
    </lineage>
</organism>
<evidence type="ECO:0000256" key="7">
    <source>
        <dbReference type="ARBA" id="ARBA00022840"/>
    </source>
</evidence>
<evidence type="ECO:0000256" key="1">
    <source>
        <dbReference type="ARBA" id="ARBA00008941"/>
    </source>
</evidence>
<dbReference type="InterPro" id="IPR000626">
    <property type="entry name" value="Ubiquitin-like_dom"/>
</dbReference>
<keyword evidence="7" id="KW-0067">ATP-binding</keyword>
<keyword evidence="4" id="KW-0677">Repeat</keyword>